<organism evidence="1 2">
    <name type="scientific">Symbiodinium pilosum</name>
    <name type="common">Dinoflagellate</name>
    <dbReference type="NCBI Taxonomy" id="2952"/>
    <lineage>
        <taxon>Eukaryota</taxon>
        <taxon>Sar</taxon>
        <taxon>Alveolata</taxon>
        <taxon>Dinophyceae</taxon>
        <taxon>Suessiales</taxon>
        <taxon>Symbiodiniaceae</taxon>
        <taxon>Symbiodinium</taxon>
    </lineage>
</organism>
<keyword evidence="2" id="KW-1185">Reference proteome</keyword>
<comment type="caution">
    <text evidence="1">The sequence shown here is derived from an EMBL/GenBank/DDBJ whole genome shotgun (WGS) entry which is preliminary data.</text>
</comment>
<proteinExistence type="predicted"/>
<gene>
    <name evidence="1" type="primary">pfh1</name>
    <name evidence="1" type="ORF">SPIL2461_LOCUS11890</name>
</gene>
<reference evidence="1" key="1">
    <citation type="submission" date="2021-02" db="EMBL/GenBank/DDBJ databases">
        <authorList>
            <person name="Dougan E. K."/>
            <person name="Rhodes N."/>
            <person name="Thang M."/>
            <person name="Chan C."/>
        </authorList>
    </citation>
    <scope>NUCLEOTIDE SEQUENCE</scope>
</reference>
<protein>
    <submittedName>
        <fullName evidence="1">Pfh1 protein</fullName>
    </submittedName>
</protein>
<dbReference type="OrthoDB" id="439625at2759"/>
<evidence type="ECO:0000313" key="1">
    <source>
        <dbReference type="EMBL" id="CAE7470232.1"/>
    </source>
</evidence>
<accession>A0A812SBW6</accession>
<dbReference type="InterPro" id="IPR027417">
    <property type="entry name" value="P-loop_NTPase"/>
</dbReference>
<feature type="non-terminal residue" evidence="1">
    <location>
        <position position="1"/>
    </location>
</feature>
<evidence type="ECO:0000313" key="2">
    <source>
        <dbReference type="Proteomes" id="UP000649617"/>
    </source>
</evidence>
<dbReference type="EMBL" id="CAJNIZ010023600">
    <property type="protein sequence ID" value="CAE7470232.1"/>
    <property type="molecule type" value="Genomic_DNA"/>
</dbReference>
<dbReference type="AlphaFoldDB" id="A0A812SBW6"/>
<name>A0A812SBW6_SYMPI</name>
<dbReference type="Proteomes" id="UP000649617">
    <property type="component" value="Unassembled WGS sequence"/>
</dbReference>
<dbReference type="SUPFAM" id="SSF52540">
    <property type="entry name" value="P-loop containing nucleoside triphosphate hydrolases"/>
    <property type="match status" value="1"/>
</dbReference>
<dbReference type="PANTHER" id="PTHR47642">
    <property type="entry name" value="ATP-DEPENDENT DNA HELICASE"/>
    <property type="match status" value="1"/>
</dbReference>
<feature type="non-terminal residue" evidence="1">
    <location>
        <position position="417"/>
    </location>
</feature>
<dbReference type="InterPro" id="IPR051055">
    <property type="entry name" value="PIF1_helicase"/>
</dbReference>
<sequence>WLNSEEIASSLNAEQHQFLKLVVATNAADVGGLTLHTACGLNREKDCLDTACRPDTARRIAFWRWLLVEEVGMVSARLLAQVDLRIRGAVPAAAQWKYDDADTVRRDPLVDHGQNIFWHYAVQGVTELFQRERCKDDWWNQQVVDQMRTGDLSDENIDNLHGRPVEGCNLSAEESRSRQRVVDGPWDPRLQQGKFVNATVIVPNNDAKYQINKDRAMAYAQHAKTPLEWSVAQDKAGAETLQTQVCDKATKIRWLQYHDMETEGLCGMLPLAIGMPVALTQHVDRSQKSLLKGRTGYVHSWFWKENEQQPRVVYVKFEGAQWTLDGTTEPGLYPILPVTRTWKLDKNRKPAVLKVHRKQIPLVPAFAITAHASQGKTLPLGQKKQAVVLDLNVDSKTHAAYGTVVASRVRSRHDVLI</sequence>